<name>A0ABR4N3N8_9FUNG</name>
<gene>
    <name evidence="1" type="ORF">HK105_206356</name>
</gene>
<organism evidence="1 2">
    <name type="scientific">Polyrhizophydium stewartii</name>
    <dbReference type="NCBI Taxonomy" id="2732419"/>
    <lineage>
        <taxon>Eukaryota</taxon>
        <taxon>Fungi</taxon>
        <taxon>Fungi incertae sedis</taxon>
        <taxon>Chytridiomycota</taxon>
        <taxon>Chytridiomycota incertae sedis</taxon>
        <taxon>Chytridiomycetes</taxon>
        <taxon>Rhizophydiales</taxon>
        <taxon>Rhizophydiales incertae sedis</taxon>
        <taxon>Polyrhizophydium</taxon>
    </lineage>
</organism>
<dbReference type="Proteomes" id="UP001527925">
    <property type="component" value="Unassembled WGS sequence"/>
</dbReference>
<dbReference type="EMBL" id="JADGIZ020000037">
    <property type="protein sequence ID" value="KAL2914098.1"/>
    <property type="molecule type" value="Genomic_DNA"/>
</dbReference>
<evidence type="ECO:0000313" key="1">
    <source>
        <dbReference type="EMBL" id="KAL2914098.1"/>
    </source>
</evidence>
<comment type="caution">
    <text evidence="1">The sequence shown here is derived from an EMBL/GenBank/DDBJ whole genome shotgun (WGS) entry which is preliminary data.</text>
</comment>
<protein>
    <submittedName>
        <fullName evidence="1">Uncharacterized protein</fullName>
    </submittedName>
</protein>
<keyword evidence="2" id="KW-1185">Reference proteome</keyword>
<proteinExistence type="predicted"/>
<reference evidence="1 2" key="1">
    <citation type="submission" date="2023-09" db="EMBL/GenBank/DDBJ databases">
        <title>Pangenome analysis of Batrachochytrium dendrobatidis and related Chytrids.</title>
        <authorList>
            <person name="Yacoub M.N."/>
            <person name="Stajich J.E."/>
            <person name="James T.Y."/>
        </authorList>
    </citation>
    <scope>NUCLEOTIDE SEQUENCE [LARGE SCALE GENOMIC DNA]</scope>
    <source>
        <strain evidence="1 2">JEL0888</strain>
    </source>
</reference>
<accession>A0ABR4N3N8</accession>
<sequence length="189" mass="21094">MACHDTSARAVRFRPDATNEWDRVPAEIQNKILAHAGVPTVRLNGRVSDTCTLSDAEILELLQHIFEHEWQGDFATMPQDKIQISRLREPFRSLRTCSMHARVKLLGLKFLENGLDQAAILNMWTDLVDFDSPKQLGYTAAQCGGIAMLQHFVDERKVVSLEGEHARLAGLSGQLGLLKWLAACMPEGS</sequence>
<evidence type="ECO:0000313" key="2">
    <source>
        <dbReference type="Proteomes" id="UP001527925"/>
    </source>
</evidence>